<feature type="transmembrane region" description="Helical" evidence="9">
    <location>
        <begin position="492"/>
        <end position="513"/>
    </location>
</feature>
<comment type="similarity">
    <text evidence="2">Belongs to the wntless family.</text>
</comment>
<dbReference type="PANTHER" id="PTHR13449:SF2">
    <property type="entry name" value="PROTEIN WNTLESS HOMOLOG"/>
    <property type="match status" value="1"/>
</dbReference>
<feature type="transmembrane region" description="Helical" evidence="9">
    <location>
        <begin position="353"/>
        <end position="375"/>
    </location>
</feature>
<feature type="transmembrane region" description="Helical" evidence="9">
    <location>
        <begin position="448"/>
        <end position="472"/>
    </location>
</feature>
<organism evidence="12">
    <name type="scientific">Schmidtea mediterranea</name>
    <name type="common">Freshwater planarian flatworm</name>
    <dbReference type="NCBI Taxonomy" id="79327"/>
    <lineage>
        <taxon>Eukaryota</taxon>
        <taxon>Metazoa</taxon>
        <taxon>Spiralia</taxon>
        <taxon>Lophotrochozoa</taxon>
        <taxon>Platyhelminthes</taxon>
        <taxon>Rhabditophora</taxon>
        <taxon>Seriata</taxon>
        <taxon>Tricladida</taxon>
        <taxon>Continenticola</taxon>
        <taxon>Geoplanoidea</taxon>
        <taxon>Dugesiidae</taxon>
        <taxon>Schmidtea</taxon>
    </lineage>
</organism>
<evidence type="ECO:0000256" key="7">
    <source>
        <dbReference type="ARBA" id="ARBA00023034"/>
    </source>
</evidence>
<evidence type="ECO:0000256" key="2">
    <source>
        <dbReference type="ARBA" id="ARBA00008148"/>
    </source>
</evidence>
<dbReference type="AlphaFoldDB" id="C3U5A9"/>
<protein>
    <submittedName>
        <fullName evidence="12">Evi/Wls</fullName>
    </submittedName>
</protein>
<dbReference type="GO" id="GO:0000139">
    <property type="term" value="C:Golgi membrane"/>
    <property type="evidence" value="ECO:0007669"/>
    <property type="project" value="UniProtKB-SubCell"/>
</dbReference>
<keyword evidence="5 9" id="KW-0812">Transmembrane</keyword>
<evidence type="ECO:0000259" key="10">
    <source>
        <dbReference type="Pfam" id="PF06664"/>
    </source>
</evidence>
<dbReference type="InterPro" id="IPR047843">
    <property type="entry name" value="WLS-like_TM"/>
</dbReference>
<feature type="transmembrane region" description="Helical" evidence="9">
    <location>
        <begin position="280"/>
        <end position="303"/>
    </location>
</feature>
<evidence type="ECO:0000256" key="1">
    <source>
        <dbReference type="ARBA" id="ARBA00004653"/>
    </source>
</evidence>
<feature type="domain" description="Wntless GOLD" evidence="11">
    <location>
        <begin position="49"/>
        <end position="235"/>
    </location>
</feature>
<evidence type="ECO:0000256" key="3">
    <source>
        <dbReference type="ARBA" id="ARBA00022473"/>
    </source>
</evidence>
<keyword evidence="4" id="KW-0879">Wnt signaling pathway</keyword>
<dbReference type="Pfam" id="PF21883">
    <property type="entry name" value="WLS_GOLD"/>
    <property type="match status" value="1"/>
</dbReference>
<dbReference type="EMBL" id="FJ463748">
    <property type="protein sequence ID" value="ACJ64863.1"/>
    <property type="molecule type" value="mRNA"/>
</dbReference>
<evidence type="ECO:0000256" key="4">
    <source>
        <dbReference type="ARBA" id="ARBA00022687"/>
    </source>
</evidence>
<proteinExistence type="evidence at transcript level"/>
<dbReference type="InterPro" id="IPR009551">
    <property type="entry name" value="Wntless"/>
</dbReference>
<feature type="transmembrane region" description="Helical" evidence="9">
    <location>
        <begin position="241"/>
        <end position="264"/>
    </location>
</feature>
<dbReference type="OrthoDB" id="5804250at2759"/>
<comment type="subcellular location">
    <subcellularLocation>
        <location evidence="1">Golgi apparatus membrane</location>
        <topology evidence="1">Multi-pass membrane protein</topology>
    </subcellularLocation>
</comment>
<reference evidence="12" key="1">
    <citation type="journal article" date="2009" name="Development">
        <title>Smed-Evi/Wntless is required for beta-catenin-dependent and -independent processes during planarian regeneration.</title>
        <authorList>
            <person name="Adell T."/>
            <person name="Salo E."/>
            <person name="Boutros M."/>
            <person name="Bartscherer K."/>
        </authorList>
    </citation>
    <scope>NUCLEOTIDE SEQUENCE</scope>
</reference>
<evidence type="ECO:0000259" key="11">
    <source>
        <dbReference type="Pfam" id="PF21883"/>
    </source>
</evidence>
<feature type="transmembrane region" description="Helical" evidence="9">
    <location>
        <begin position="14"/>
        <end position="36"/>
    </location>
</feature>
<sequence length="565" mass="65672">MPGVVLETLSWKKLGIFIGIIFTCQFICFLIGGFIAPHPNGHTDVLTEKCIDRNPLSNPNKWFYNRLDGDEVTCKEKLPDEIQDDFINPFNLSAIQIVFAAQFPLPRNGVSLNMSRWFQQLIGILNLDIKYEFMLTLDVRLGRRNKGDKEWTEIARSMEHRPLRCVLDEQATIKLNKGEIIDGYYYDCELLPLFSLGSCFYDEYLVNIRIPYDRKHKINTELGKLQDLWVTEIHQNGGFTMVVWFALKTTMFPLTLTALVFFWYRISLLDRNPNLLEQTIISLGVMMSILNFPIEWLSLYVLFRYNLSFWLVLSDIRQGGFYAMLLCFWVIFTGEHIIEDNVASQKSAKERLYFYWPQLIPVGAASCFLFIFELAERGVQLNNPFYSVWSNKTTAYIAIAFVAISVTCAPLYFIFLFYKIVRAIKQMLSKRSILSSLPEVRRKFYSGVIFRFTLFIIYTLLCATLTVIFFIVSQIDESQWKWGQKKLEYTSAFITGVYGMWNFYVISILCLYAPSHKYRNRNIISDTDDLLSNTKEASESVVVQYYANDISNDGIIEGVTFKNKL</sequence>
<dbReference type="Pfam" id="PF06664">
    <property type="entry name" value="WLS-like_TM"/>
    <property type="match status" value="1"/>
</dbReference>
<evidence type="ECO:0000313" key="12">
    <source>
        <dbReference type="EMBL" id="ACJ64863.1"/>
    </source>
</evidence>
<accession>C3U5A9</accession>
<dbReference type="GO" id="GO:0017147">
    <property type="term" value="F:Wnt-protein binding"/>
    <property type="evidence" value="ECO:0007669"/>
    <property type="project" value="InterPro"/>
</dbReference>
<evidence type="ECO:0000256" key="5">
    <source>
        <dbReference type="ARBA" id="ARBA00022692"/>
    </source>
</evidence>
<feature type="domain" description="Wntless-like transmembrane" evidence="10">
    <location>
        <begin position="236"/>
        <end position="516"/>
    </location>
</feature>
<keyword evidence="8 9" id="KW-0472">Membrane</keyword>
<name>C3U5A9_SCHMD</name>
<dbReference type="GO" id="GO:0006886">
    <property type="term" value="P:intracellular protein transport"/>
    <property type="evidence" value="ECO:0007669"/>
    <property type="project" value="TreeGrafter"/>
</dbReference>
<feature type="transmembrane region" description="Helical" evidence="9">
    <location>
        <begin position="395"/>
        <end position="421"/>
    </location>
</feature>
<keyword evidence="3" id="KW-0217">Developmental protein</keyword>
<keyword evidence="7" id="KW-0333">Golgi apparatus</keyword>
<dbReference type="GO" id="GO:0016055">
    <property type="term" value="P:Wnt signaling pathway"/>
    <property type="evidence" value="ECO:0007669"/>
    <property type="project" value="UniProtKB-KW"/>
</dbReference>
<keyword evidence="6 9" id="KW-1133">Transmembrane helix</keyword>
<evidence type="ECO:0000256" key="6">
    <source>
        <dbReference type="ARBA" id="ARBA00022989"/>
    </source>
</evidence>
<evidence type="ECO:0000256" key="9">
    <source>
        <dbReference type="SAM" id="Phobius"/>
    </source>
</evidence>
<dbReference type="InterPro" id="IPR053936">
    <property type="entry name" value="WLS_GOLD"/>
</dbReference>
<dbReference type="GO" id="GO:0061355">
    <property type="term" value="P:Wnt protein secretion"/>
    <property type="evidence" value="ECO:0007669"/>
    <property type="project" value="TreeGrafter"/>
</dbReference>
<evidence type="ECO:0000256" key="8">
    <source>
        <dbReference type="ARBA" id="ARBA00023136"/>
    </source>
</evidence>
<dbReference type="PANTHER" id="PTHR13449">
    <property type="entry name" value="INTEGRAL MEMBRANE PROTEIN GPR177"/>
    <property type="match status" value="1"/>
</dbReference>